<keyword evidence="2" id="KW-1185">Reference proteome</keyword>
<reference evidence="1" key="1">
    <citation type="submission" date="2020-11" db="EMBL/GenBank/DDBJ databases">
        <title>Sequencing the genomes of 1000 actinobacteria strains.</title>
        <authorList>
            <person name="Klenk H.-P."/>
        </authorList>
    </citation>
    <scope>NUCLEOTIDE SEQUENCE</scope>
    <source>
        <strain evidence="1">DSM 45356</strain>
    </source>
</reference>
<organism evidence="1 2">
    <name type="scientific">Longispora fulva</name>
    <dbReference type="NCBI Taxonomy" id="619741"/>
    <lineage>
        <taxon>Bacteria</taxon>
        <taxon>Bacillati</taxon>
        <taxon>Actinomycetota</taxon>
        <taxon>Actinomycetes</taxon>
        <taxon>Micromonosporales</taxon>
        <taxon>Micromonosporaceae</taxon>
        <taxon>Longispora</taxon>
    </lineage>
</organism>
<evidence type="ECO:0008006" key="3">
    <source>
        <dbReference type="Google" id="ProtNLM"/>
    </source>
</evidence>
<dbReference type="InterPro" id="IPR011990">
    <property type="entry name" value="TPR-like_helical_dom_sf"/>
</dbReference>
<dbReference type="Pfam" id="PF13374">
    <property type="entry name" value="TPR_10"/>
    <property type="match status" value="1"/>
</dbReference>
<dbReference type="EMBL" id="JADOUF010000001">
    <property type="protein sequence ID" value="MBG6136553.1"/>
    <property type="molecule type" value="Genomic_DNA"/>
</dbReference>
<dbReference type="RefSeq" id="WP_197003516.1">
    <property type="nucleotide sequence ID" value="NZ_BONS01000016.1"/>
</dbReference>
<sequence length="91" mass="9983">MPARPAPNAYRRGSWLGAAWCRAVLGPDHPNTLTTRGNLAGKRGEAGDPAGAVTAFENLLPDRVRVLGPDHPRTIATRYSLARWKAREVRR</sequence>
<evidence type="ECO:0000313" key="1">
    <source>
        <dbReference type="EMBL" id="MBG6136553.1"/>
    </source>
</evidence>
<name>A0A8J7GHS3_9ACTN</name>
<evidence type="ECO:0000313" key="2">
    <source>
        <dbReference type="Proteomes" id="UP000622552"/>
    </source>
</evidence>
<proteinExistence type="predicted"/>
<gene>
    <name evidence="1" type="ORF">IW245_002747</name>
</gene>
<accession>A0A8J7GHS3</accession>
<dbReference type="AlphaFoldDB" id="A0A8J7GHS3"/>
<protein>
    <recommendedName>
        <fullName evidence="3">Tetratricopeptide repeat protein</fullName>
    </recommendedName>
</protein>
<dbReference type="Gene3D" id="1.25.40.10">
    <property type="entry name" value="Tetratricopeptide repeat domain"/>
    <property type="match status" value="1"/>
</dbReference>
<comment type="caution">
    <text evidence="1">The sequence shown here is derived from an EMBL/GenBank/DDBJ whole genome shotgun (WGS) entry which is preliminary data.</text>
</comment>
<dbReference type="Proteomes" id="UP000622552">
    <property type="component" value="Unassembled WGS sequence"/>
</dbReference>